<dbReference type="EMBL" id="GBRH01197162">
    <property type="protein sequence ID" value="JAE00734.1"/>
    <property type="molecule type" value="Transcribed_RNA"/>
</dbReference>
<sequence length="29" mass="3269">MGNFNMAQYLKISHDPDAVRYVNGGKRSV</sequence>
<name>A0A0A9EP12_ARUDO</name>
<reference evidence="1" key="2">
    <citation type="journal article" date="2015" name="Data Brief">
        <title>Shoot transcriptome of the giant reed, Arundo donax.</title>
        <authorList>
            <person name="Barrero R.A."/>
            <person name="Guerrero F.D."/>
            <person name="Moolhuijzen P."/>
            <person name="Goolsby J.A."/>
            <person name="Tidwell J."/>
            <person name="Bellgard S.E."/>
            <person name="Bellgard M.I."/>
        </authorList>
    </citation>
    <scope>NUCLEOTIDE SEQUENCE</scope>
    <source>
        <tissue evidence="1">Shoot tissue taken approximately 20 cm above the soil surface</tissue>
    </source>
</reference>
<accession>A0A0A9EP12</accession>
<dbReference type="AlphaFoldDB" id="A0A0A9EP12"/>
<organism evidence="1">
    <name type="scientific">Arundo donax</name>
    <name type="common">Giant reed</name>
    <name type="synonym">Donax arundinaceus</name>
    <dbReference type="NCBI Taxonomy" id="35708"/>
    <lineage>
        <taxon>Eukaryota</taxon>
        <taxon>Viridiplantae</taxon>
        <taxon>Streptophyta</taxon>
        <taxon>Embryophyta</taxon>
        <taxon>Tracheophyta</taxon>
        <taxon>Spermatophyta</taxon>
        <taxon>Magnoliopsida</taxon>
        <taxon>Liliopsida</taxon>
        <taxon>Poales</taxon>
        <taxon>Poaceae</taxon>
        <taxon>PACMAD clade</taxon>
        <taxon>Arundinoideae</taxon>
        <taxon>Arundineae</taxon>
        <taxon>Arundo</taxon>
    </lineage>
</organism>
<evidence type="ECO:0000313" key="1">
    <source>
        <dbReference type="EMBL" id="JAE00734.1"/>
    </source>
</evidence>
<reference evidence="1" key="1">
    <citation type="submission" date="2014-09" db="EMBL/GenBank/DDBJ databases">
        <authorList>
            <person name="Magalhaes I.L.F."/>
            <person name="Oliveira U."/>
            <person name="Santos F.R."/>
            <person name="Vidigal T.H.D.A."/>
            <person name="Brescovit A.D."/>
            <person name="Santos A.J."/>
        </authorList>
    </citation>
    <scope>NUCLEOTIDE SEQUENCE</scope>
    <source>
        <tissue evidence="1">Shoot tissue taken approximately 20 cm above the soil surface</tissue>
    </source>
</reference>
<proteinExistence type="predicted"/>
<protein>
    <submittedName>
        <fullName evidence="1">Uncharacterized protein</fullName>
    </submittedName>
</protein>